<protein>
    <submittedName>
        <fullName evidence="1">Uncharacterized protein</fullName>
    </submittedName>
</protein>
<accession>A0A392RDD9</accession>
<organism evidence="1 2">
    <name type="scientific">Trifolium medium</name>
    <dbReference type="NCBI Taxonomy" id="97028"/>
    <lineage>
        <taxon>Eukaryota</taxon>
        <taxon>Viridiplantae</taxon>
        <taxon>Streptophyta</taxon>
        <taxon>Embryophyta</taxon>
        <taxon>Tracheophyta</taxon>
        <taxon>Spermatophyta</taxon>
        <taxon>Magnoliopsida</taxon>
        <taxon>eudicotyledons</taxon>
        <taxon>Gunneridae</taxon>
        <taxon>Pentapetalae</taxon>
        <taxon>rosids</taxon>
        <taxon>fabids</taxon>
        <taxon>Fabales</taxon>
        <taxon>Fabaceae</taxon>
        <taxon>Papilionoideae</taxon>
        <taxon>50 kb inversion clade</taxon>
        <taxon>NPAAA clade</taxon>
        <taxon>Hologalegina</taxon>
        <taxon>IRL clade</taxon>
        <taxon>Trifolieae</taxon>
        <taxon>Trifolium</taxon>
    </lineage>
</organism>
<dbReference type="EMBL" id="LXQA010207573">
    <property type="protein sequence ID" value="MCI33800.1"/>
    <property type="molecule type" value="Genomic_DNA"/>
</dbReference>
<keyword evidence="2" id="KW-1185">Reference proteome</keyword>
<sequence length="70" mass="7322">FQHCLEDGLGASTNCLMADGCSPGVQDPTSYPVLLLAVSSTGRPTSPLSEVDYEAARALDTYSERMGLGV</sequence>
<evidence type="ECO:0000313" key="2">
    <source>
        <dbReference type="Proteomes" id="UP000265520"/>
    </source>
</evidence>
<dbReference type="AlphaFoldDB" id="A0A392RDD9"/>
<feature type="non-terminal residue" evidence="1">
    <location>
        <position position="1"/>
    </location>
</feature>
<proteinExistence type="predicted"/>
<dbReference type="Proteomes" id="UP000265520">
    <property type="component" value="Unassembled WGS sequence"/>
</dbReference>
<reference evidence="1 2" key="1">
    <citation type="journal article" date="2018" name="Front. Plant Sci.">
        <title>Red Clover (Trifolium pratense) and Zigzag Clover (T. medium) - A Picture of Genomic Similarities and Differences.</title>
        <authorList>
            <person name="Dluhosova J."/>
            <person name="Istvanek J."/>
            <person name="Nedelnik J."/>
            <person name="Repkova J."/>
        </authorList>
    </citation>
    <scope>NUCLEOTIDE SEQUENCE [LARGE SCALE GENOMIC DNA]</scope>
    <source>
        <strain evidence="2">cv. 10/8</strain>
        <tissue evidence="1">Leaf</tissue>
    </source>
</reference>
<name>A0A392RDD9_9FABA</name>
<comment type="caution">
    <text evidence="1">The sequence shown here is derived from an EMBL/GenBank/DDBJ whole genome shotgun (WGS) entry which is preliminary data.</text>
</comment>
<evidence type="ECO:0000313" key="1">
    <source>
        <dbReference type="EMBL" id="MCI33800.1"/>
    </source>
</evidence>